<dbReference type="Proteomes" id="UP000276133">
    <property type="component" value="Unassembled WGS sequence"/>
</dbReference>
<name>A0A3M7REB3_BRAPC</name>
<sequence>MMQVFLEVMISKRSINMILCLKKFSRSKIVKIKIMITKAAIKLDIQKRIVGNSNKEINFLIITCQILKN</sequence>
<gene>
    <name evidence="1" type="ORF">BpHYR1_029324</name>
</gene>
<comment type="caution">
    <text evidence="1">The sequence shown here is derived from an EMBL/GenBank/DDBJ whole genome shotgun (WGS) entry which is preliminary data.</text>
</comment>
<reference evidence="1 2" key="1">
    <citation type="journal article" date="2018" name="Sci. Rep.">
        <title>Genomic signatures of local adaptation to the degree of environmental predictability in rotifers.</title>
        <authorList>
            <person name="Franch-Gras L."/>
            <person name="Hahn C."/>
            <person name="Garcia-Roger E.M."/>
            <person name="Carmona M.J."/>
            <person name="Serra M."/>
            <person name="Gomez A."/>
        </authorList>
    </citation>
    <scope>NUCLEOTIDE SEQUENCE [LARGE SCALE GENOMIC DNA]</scope>
    <source>
        <strain evidence="1">HYR1</strain>
    </source>
</reference>
<dbReference type="AlphaFoldDB" id="A0A3M7REB3"/>
<dbReference type="EMBL" id="REGN01003572">
    <property type="protein sequence ID" value="RNA21870.1"/>
    <property type="molecule type" value="Genomic_DNA"/>
</dbReference>
<accession>A0A3M7REB3</accession>
<organism evidence="1 2">
    <name type="scientific">Brachionus plicatilis</name>
    <name type="common">Marine rotifer</name>
    <name type="synonym">Brachionus muelleri</name>
    <dbReference type="NCBI Taxonomy" id="10195"/>
    <lineage>
        <taxon>Eukaryota</taxon>
        <taxon>Metazoa</taxon>
        <taxon>Spiralia</taxon>
        <taxon>Gnathifera</taxon>
        <taxon>Rotifera</taxon>
        <taxon>Eurotatoria</taxon>
        <taxon>Monogononta</taxon>
        <taxon>Pseudotrocha</taxon>
        <taxon>Ploima</taxon>
        <taxon>Brachionidae</taxon>
        <taxon>Brachionus</taxon>
    </lineage>
</organism>
<keyword evidence="2" id="KW-1185">Reference proteome</keyword>
<evidence type="ECO:0000313" key="2">
    <source>
        <dbReference type="Proteomes" id="UP000276133"/>
    </source>
</evidence>
<proteinExistence type="predicted"/>
<evidence type="ECO:0000313" key="1">
    <source>
        <dbReference type="EMBL" id="RNA21870.1"/>
    </source>
</evidence>
<protein>
    <submittedName>
        <fullName evidence="1">Uncharacterized protein</fullName>
    </submittedName>
</protein>